<dbReference type="InterPro" id="IPR016036">
    <property type="entry name" value="Malonyl_transacylase_ACP-bd"/>
</dbReference>
<dbReference type="Gene3D" id="3.40.366.10">
    <property type="entry name" value="Malonyl-Coenzyme A Acyl Carrier Protein, domain 2"/>
    <property type="match status" value="1"/>
</dbReference>
<feature type="domain" description="Carrier" evidence="6">
    <location>
        <begin position="1748"/>
        <end position="1823"/>
    </location>
</feature>
<keyword evidence="3" id="KW-0808">Transferase</keyword>
<evidence type="ECO:0000256" key="2">
    <source>
        <dbReference type="ARBA" id="ARBA00022553"/>
    </source>
</evidence>
<dbReference type="PANTHER" id="PTHR43775:SF37">
    <property type="entry name" value="SI:DKEY-61P9.11"/>
    <property type="match status" value="1"/>
</dbReference>
<dbReference type="GO" id="GO:0004312">
    <property type="term" value="F:fatty acid synthase activity"/>
    <property type="evidence" value="ECO:0007669"/>
    <property type="project" value="TreeGrafter"/>
</dbReference>
<dbReference type="Pfam" id="PF21089">
    <property type="entry name" value="PKS_DH_N"/>
    <property type="match status" value="1"/>
</dbReference>
<dbReference type="InterPro" id="IPR057326">
    <property type="entry name" value="KR_dom"/>
</dbReference>
<dbReference type="Gene3D" id="3.40.50.720">
    <property type="entry name" value="NAD(P)-binding Rossmann-like Domain"/>
    <property type="match status" value="1"/>
</dbReference>
<gene>
    <name evidence="9" type="ORF">DV20_32450</name>
</gene>
<sequence>MSAPDAAAIRAWLIARLGDVDPDRPLHETGLSSRDATSLAADLGEFTGRPLSPTLVWQYPTITGLAAHLSTVDSASAYVPLREEGEPIAVVGLGCRLPGGIESPAAFWRFLDAGGDGTGDVPEGRWETFAPAEDLAGVPSRGGFLADVAGFDAEFFGISPREAEAMDPQQRILLEVVWAALEHAGIPPSTLRGSRTGVFVGLSATEYGSLTMADVAGVDVWSGTGAAASIAANRLSYLLDLRGPSLTLDTACSSSLVAVHQAVQSLRRGESETALAAGVNVLLAPGITAGFHRAGVLAADGRCKPFDAGADGIARGEGCGVVVLKPLRAARQAGDRVLALIRGSAVNSDGRSNGLTAPNPQAQAALLRDAYATAGVDASTVDYVEAHGTGTPLGDPLEAGALASVLGSGRAAGRPLLLGSVKSNLGHLEGAAGITGLLKVVLAMTHRRLPPSLHFREPNPHIDFTALRVVESTRDWPRYSGTARAGVSAFGFGGTNAHVVLEEWPAAAFPPRAGAGGPQVFALSARSAEVLRARAGELADWLAESETPLDAVAATLAHRREHLPLRAAVVAESRGEVVDALRDLAAGVERPNVAFGAVDAPKVAAGALSAPKGVFGAVDAPKVAAGGLSAPKGASGAVDAPKVAAGALGAPNVASGAVDATNATSVSSGAGEREGEPGVVFVFSGYGSQWSGMGRLLLRSEPAFRAGIEALDPVFRVEAGFSLREALEHDLPDLAATQLALFGMQLALADLWRAHDVVPAAVLGHSMGEVAAAVVAGALDVADGLKVMAARARLLAELDERGGGAMALVELSPAELAAFPDVTIAVYASPTQCTVSGAADRVDAVVAHAEALGRLARRLPVGGAGHSAAVEPVLGPFRAAVTGLVPGTPGIRCYSSVLDDPREPPAFDVEYWAANLRRPVRFSQALAAAAADGHTVFVEISPHPVALAAIEQSGVLGLPSASRRIDERTAFLTSLARLHVLGGGNRSFAPGRELRRPDFRSTWHPGVLAARPQTPPVELPGPVWRHERFWPRRTVRPGGAHPLLGVHVEDPGGGHLWRGDVGTAALPWLADHTVGDTPVFPATGFLELALAAAGPGGRVHDLELREVLPLGDHTEVTTTLRGSALTVHSGPGPWVRHATARIGTGGTPSAPFGETDGEPVDVYRALAELGQSYGPAFRGLRRVTAAPGRASASIAQPDADHPAYVLHPALADACLHALAAAVGEADALYLPLSVREVVVDGDPRRGVRVDAVLGESGDGVLGSVQLVDADDVVLVEFRDVYCRRYRDAALAKLLYEAAWQPAPLPAAPELSVPAGNVENGGRPRGPRRAHRWIVLSDDHRGLPGEDVRTVRLGDRAELAKLLRDGEPTAVLALLGAAAEPDPARGARLVETLAGVVAELAELPVAPRLWLVTDGAHAVEPGERGDPGLAALRGLVRVLAFEHPELRVSQVDGTDRLPDEVRADGPDDEIAWRGGVRYTRRLVRPALGDPVRPPVRGGAYVITGGLGGLGLVAAKWLAERGATRLVLNSRHAADPQLGVDVRVVPGDIAAPGTAEALVAAAVEGGVPLRGVLHAAGVLADGAAISLGTDALETAWRPKALGAWRLHEATAGHDLDWWLVYSSAAALFGSPGQAAYATANAWADALVAWRRAQGLPAATIAWGAWGEAGAAAGSVNPVLEPLGTEEALSALDSVLARDRAATGVARVDSETVLELFPGLGERPFFGLFAPRPSSSTWDGLEALRSKTPEAARAAIASHLAELVADLLGLTEVDRTVPLTRLGLDSLSAMRARGAVERDFGLPLPIPLLLRGASLAELAGHLAEQAGFGPASPERRELAGRLADQAGVGPASSERRELAGRLAEQAGVGPASPERRELAGRLADQAGVGPASPERREHAGRLADQAGFGPASPEQPVSAASVVAGPRDPAERWVARHWRAVLGGPEPGVHEPFAGGPAQARQLRAAFAEHLGAVPGEDRLFATPTVAAMADLLRAELEGHGGGPVRLLRDGVGDEPVFLFHPAGGTASVYRELARLLPEGPPVHGFERLDDARTVEGKAARYAELIRQIQPDGPYRLGGWSFGGCLAYETARRLGGAELVFLIDTILPLPATGDPADRLLDRFDRFAEHIARTYGVPFAVPREELARLDEDAQIRWVMARLAEQVPDMGDGVLKHQYESYVDARVAERYRPGRYDGRVVLLRAQDPHPLTTALDPRYLRTDDTLGWDEYCGDLDVVRVPGDHVSMIDPPHVAVLAERLGAVVR</sequence>
<organism evidence="9 10">
    <name type="scientific">Amycolatopsis rifamycinica</name>
    <dbReference type="NCBI Taxonomy" id="287986"/>
    <lineage>
        <taxon>Bacteria</taxon>
        <taxon>Bacillati</taxon>
        <taxon>Actinomycetota</taxon>
        <taxon>Actinomycetes</taxon>
        <taxon>Pseudonocardiales</taxon>
        <taxon>Pseudonocardiaceae</taxon>
        <taxon>Amycolatopsis</taxon>
    </lineage>
</organism>
<dbReference type="InterPro" id="IPR049900">
    <property type="entry name" value="PKS_mFAS_DH"/>
</dbReference>
<evidence type="ECO:0000256" key="4">
    <source>
        <dbReference type="PROSITE-ProRule" id="PRU01363"/>
    </source>
</evidence>
<dbReference type="GO" id="GO:0031177">
    <property type="term" value="F:phosphopantetheine binding"/>
    <property type="evidence" value="ECO:0007669"/>
    <property type="project" value="InterPro"/>
</dbReference>
<dbReference type="InterPro" id="IPR020806">
    <property type="entry name" value="PKS_PP-bd"/>
</dbReference>
<dbReference type="RefSeq" id="WP_043786776.1">
    <property type="nucleotide sequence ID" value="NZ_JMQI01000066.1"/>
</dbReference>
<dbReference type="PROSITE" id="PS00012">
    <property type="entry name" value="PHOSPHOPANTETHEINE"/>
    <property type="match status" value="1"/>
</dbReference>
<dbReference type="Pfam" id="PF00109">
    <property type="entry name" value="ketoacyl-synt"/>
    <property type="match status" value="1"/>
</dbReference>
<dbReference type="InterPro" id="IPR001031">
    <property type="entry name" value="Thioesterase"/>
</dbReference>
<evidence type="ECO:0000259" key="6">
    <source>
        <dbReference type="PROSITE" id="PS50075"/>
    </source>
</evidence>
<keyword evidence="2" id="KW-0597">Phosphoprotein</keyword>
<dbReference type="Pfam" id="PF00975">
    <property type="entry name" value="Thioesterase"/>
    <property type="match status" value="1"/>
</dbReference>
<dbReference type="Gene3D" id="3.40.47.10">
    <property type="match status" value="1"/>
</dbReference>
<dbReference type="SUPFAM" id="SSF55048">
    <property type="entry name" value="Probable ACP-binding domain of malonyl-CoA ACP transacylase"/>
    <property type="match status" value="1"/>
</dbReference>
<dbReference type="InterPro" id="IPR009081">
    <property type="entry name" value="PP-bd_ACP"/>
</dbReference>
<feature type="region of interest" description="N-terminal hotdog fold" evidence="4">
    <location>
        <begin position="1041"/>
        <end position="1149"/>
    </location>
</feature>
<dbReference type="InterPro" id="IPR050091">
    <property type="entry name" value="PKS_NRPS_Biosynth_Enz"/>
</dbReference>
<dbReference type="Gene3D" id="3.10.129.110">
    <property type="entry name" value="Polyketide synthase dehydratase"/>
    <property type="match status" value="1"/>
</dbReference>
<dbReference type="OrthoDB" id="9778690at2"/>
<dbReference type="InterPro" id="IPR036291">
    <property type="entry name" value="NAD(P)-bd_dom_sf"/>
</dbReference>
<protein>
    <submittedName>
        <fullName evidence="9">Polyketide synthase</fullName>
    </submittedName>
</protein>
<dbReference type="PROSITE" id="PS52019">
    <property type="entry name" value="PKS_MFAS_DH"/>
    <property type="match status" value="1"/>
</dbReference>
<dbReference type="InterPro" id="IPR036736">
    <property type="entry name" value="ACP-like_sf"/>
</dbReference>
<dbReference type="InterPro" id="IPR029058">
    <property type="entry name" value="AB_hydrolase_fold"/>
</dbReference>
<dbReference type="STRING" id="287986.DV20_32450"/>
<proteinExistence type="predicted"/>
<keyword evidence="1" id="KW-0596">Phosphopantetheine</keyword>
<dbReference type="InterPro" id="IPR032821">
    <property type="entry name" value="PKS_assoc"/>
</dbReference>
<dbReference type="eggNOG" id="COG0236">
    <property type="taxonomic scope" value="Bacteria"/>
</dbReference>
<evidence type="ECO:0000259" key="7">
    <source>
        <dbReference type="PROSITE" id="PS52004"/>
    </source>
</evidence>
<dbReference type="InterPro" id="IPR049552">
    <property type="entry name" value="PKS_DH_N"/>
</dbReference>
<dbReference type="SUPFAM" id="SSF47336">
    <property type="entry name" value="ACP-like"/>
    <property type="match status" value="3"/>
</dbReference>
<name>A0A066U1E3_9PSEU</name>
<feature type="region of interest" description="Disordered" evidence="5">
    <location>
        <begin position="1901"/>
        <end position="1921"/>
    </location>
</feature>
<dbReference type="InterPro" id="IPR013968">
    <property type="entry name" value="PKS_KR"/>
</dbReference>
<dbReference type="SMART" id="SM00825">
    <property type="entry name" value="PKS_KS"/>
    <property type="match status" value="1"/>
</dbReference>
<dbReference type="InterPro" id="IPR020841">
    <property type="entry name" value="PKS_Beta-ketoAc_synthase_dom"/>
</dbReference>
<dbReference type="GO" id="GO:0005886">
    <property type="term" value="C:plasma membrane"/>
    <property type="evidence" value="ECO:0007669"/>
    <property type="project" value="TreeGrafter"/>
</dbReference>
<feature type="domain" description="Ketosynthase family 3 (KS3)" evidence="7">
    <location>
        <begin position="85"/>
        <end position="503"/>
    </location>
</feature>
<dbReference type="Pfam" id="PF08659">
    <property type="entry name" value="KR"/>
    <property type="match status" value="1"/>
</dbReference>
<accession>A0A066U1E3</accession>
<dbReference type="PANTHER" id="PTHR43775">
    <property type="entry name" value="FATTY ACID SYNTHASE"/>
    <property type="match status" value="1"/>
</dbReference>
<dbReference type="PROSITE" id="PS52004">
    <property type="entry name" value="KS3_2"/>
    <property type="match status" value="1"/>
</dbReference>
<dbReference type="InterPro" id="IPR001227">
    <property type="entry name" value="Ac_transferase_dom_sf"/>
</dbReference>
<dbReference type="Proteomes" id="UP000027345">
    <property type="component" value="Unassembled WGS sequence"/>
</dbReference>
<evidence type="ECO:0000313" key="9">
    <source>
        <dbReference type="EMBL" id="KDN18053.1"/>
    </source>
</evidence>
<dbReference type="Pfam" id="PF00698">
    <property type="entry name" value="Acyl_transf_1"/>
    <property type="match status" value="1"/>
</dbReference>
<dbReference type="PROSITE" id="PS00606">
    <property type="entry name" value="KS3_1"/>
    <property type="match status" value="1"/>
</dbReference>
<dbReference type="Gene3D" id="1.10.1200.10">
    <property type="entry name" value="ACP-like"/>
    <property type="match status" value="3"/>
</dbReference>
<dbReference type="SMART" id="SM00827">
    <property type="entry name" value="PKS_AT"/>
    <property type="match status" value="1"/>
</dbReference>
<feature type="active site" description="Proton donor; for dehydratase activity" evidence="4">
    <location>
        <position position="1212"/>
    </location>
</feature>
<feature type="active site" description="Proton acceptor; for dehydratase activity" evidence="4">
    <location>
        <position position="1072"/>
    </location>
</feature>
<dbReference type="Pfam" id="PF14765">
    <property type="entry name" value="PS-DH"/>
    <property type="match status" value="1"/>
</dbReference>
<dbReference type="GO" id="GO:0005737">
    <property type="term" value="C:cytoplasm"/>
    <property type="evidence" value="ECO:0007669"/>
    <property type="project" value="TreeGrafter"/>
</dbReference>
<dbReference type="SUPFAM" id="SSF52151">
    <property type="entry name" value="FabD/lysophospholipase-like"/>
    <property type="match status" value="1"/>
</dbReference>
<evidence type="ECO:0000256" key="3">
    <source>
        <dbReference type="ARBA" id="ARBA00022679"/>
    </source>
</evidence>
<dbReference type="Pfam" id="PF16197">
    <property type="entry name" value="KAsynt_C_assoc"/>
    <property type="match status" value="1"/>
</dbReference>
<dbReference type="EMBL" id="JMQI01000066">
    <property type="protein sequence ID" value="KDN18053.1"/>
    <property type="molecule type" value="Genomic_DNA"/>
</dbReference>
<dbReference type="Pfam" id="PF02801">
    <property type="entry name" value="Ketoacyl-synt_C"/>
    <property type="match status" value="1"/>
</dbReference>
<evidence type="ECO:0000313" key="10">
    <source>
        <dbReference type="Proteomes" id="UP000027345"/>
    </source>
</evidence>
<dbReference type="InterPro" id="IPR014031">
    <property type="entry name" value="Ketoacyl_synth_C"/>
</dbReference>
<dbReference type="InterPro" id="IPR016035">
    <property type="entry name" value="Acyl_Trfase/lysoPLipase"/>
</dbReference>
<dbReference type="GO" id="GO:0071770">
    <property type="term" value="P:DIM/DIP cell wall layer assembly"/>
    <property type="evidence" value="ECO:0007669"/>
    <property type="project" value="TreeGrafter"/>
</dbReference>
<dbReference type="PROSITE" id="PS50075">
    <property type="entry name" value="CARRIER"/>
    <property type="match status" value="1"/>
</dbReference>
<reference evidence="9 10" key="1">
    <citation type="submission" date="2014-05" db="EMBL/GenBank/DDBJ databases">
        <title>Draft genome sequence of Amycolatopsis rifamycinica DSM 46095.</title>
        <authorList>
            <person name="Lal R."/>
            <person name="Saxena A."/>
            <person name="Kumari R."/>
            <person name="Mukherjee U."/>
            <person name="Singh P."/>
            <person name="Sangwan N."/>
            <person name="Mahato N.K."/>
        </authorList>
    </citation>
    <scope>NUCLEOTIDE SEQUENCE [LARGE SCALE GENOMIC DNA]</scope>
    <source>
        <strain evidence="9 10">DSM 46095</strain>
    </source>
</reference>
<keyword evidence="10" id="KW-1185">Reference proteome</keyword>
<dbReference type="SMART" id="SM00826">
    <property type="entry name" value="PKS_DH"/>
    <property type="match status" value="1"/>
</dbReference>
<dbReference type="CDD" id="cd00833">
    <property type="entry name" value="PKS"/>
    <property type="match status" value="1"/>
</dbReference>
<dbReference type="Gene3D" id="3.40.50.1820">
    <property type="entry name" value="alpha/beta hydrolase"/>
    <property type="match status" value="1"/>
</dbReference>
<dbReference type="InterPro" id="IPR006162">
    <property type="entry name" value="Ppantetheine_attach_site"/>
</dbReference>
<feature type="region of interest" description="Disordered" evidence="5">
    <location>
        <begin position="1840"/>
        <end position="1873"/>
    </location>
</feature>
<dbReference type="SUPFAM" id="SSF51735">
    <property type="entry name" value="NAD(P)-binding Rossmann-fold domains"/>
    <property type="match status" value="2"/>
</dbReference>
<evidence type="ECO:0000256" key="1">
    <source>
        <dbReference type="ARBA" id="ARBA00022450"/>
    </source>
</evidence>
<evidence type="ECO:0000256" key="5">
    <source>
        <dbReference type="SAM" id="MobiDB-lite"/>
    </source>
</evidence>
<dbReference type="InterPro" id="IPR042104">
    <property type="entry name" value="PKS_dehydratase_sf"/>
</dbReference>
<feature type="domain" description="PKS/mFAS DH" evidence="8">
    <location>
        <begin position="1041"/>
        <end position="1291"/>
    </location>
</feature>
<feature type="region of interest" description="C-terminal hotdog fold" evidence="4">
    <location>
        <begin position="1155"/>
        <end position="1291"/>
    </location>
</feature>
<dbReference type="SUPFAM" id="SSF53474">
    <property type="entry name" value="alpha/beta-Hydrolases"/>
    <property type="match status" value="1"/>
</dbReference>
<dbReference type="InterPro" id="IPR049551">
    <property type="entry name" value="PKS_DH_C"/>
</dbReference>
<evidence type="ECO:0000259" key="8">
    <source>
        <dbReference type="PROSITE" id="PS52019"/>
    </source>
</evidence>
<dbReference type="FunFam" id="3.40.47.10:FF:000019">
    <property type="entry name" value="Polyketide synthase type I"/>
    <property type="match status" value="1"/>
</dbReference>
<dbReference type="InterPro" id="IPR014030">
    <property type="entry name" value="Ketoacyl_synth_N"/>
</dbReference>
<dbReference type="Gene3D" id="3.30.70.3290">
    <property type="match status" value="1"/>
</dbReference>
<dbReference type="Gene3D" id="3.30.70.250">
    <property type="entry name" value="Malonyl-CoA ACP transacylase, ACP-binding"/>
    <property type="match status" value="1"/>
</dbReference>
<dbReference type="eggNOG" id="COG3321">
    <property type="taxonomic scope" value="Bacteria"/>
</dbReference>
<dbReference type="GO" id="GO:0004315">
    <property type="term" value="F:3-oxoacyl-[acyl-carrier-protein] synthase activity"/>
    <property type="evidence" value="ECO:0007669"/>
    <property type="project" value="InterPro"/>
</dbReference>
<dbReference type="Pfam" id="PF00550">
    <property type="entry name" value="PP-binding"/>
    <property type="match status" value="2"/>
</dbReference>
<dbReference type="InterPro" id="IPR016039">
    <property type="entry name" value="Thiolase-like"/>
</dbReference>
<dbReference type="SUPFAM" id="SSF53901">
    <property type="entry name" value="Thiolase-like"/>
    <property type="match status" value="1"/>
</dbReference>
<dbReference type="SMART" id="SM00822">
    <property type="entry name" value="PKS_KR"/>
    <property type="match status" value="1"/>
</dbReference>
<dbReference type="InterPro" id="IPR014043">
    <property type="entry name" value="Acyl_transferase_dom"/>
</dbReference>
<dbReference type="InterPro" id="IPR020807">
    <property type="entry name" value="PKS_DH"/>
</dbReference>
<dbReference type="GO" id="GO:0006633">
    <property type="term" value="P:fatty acid biosynthetic process"/>
    <property type="evidence" value="ECO:0007669"/>
    <property type="project" value="InterPro"/>
</dbReference>
<dbReference type="eggNOG" id="COG3319">
    <property type="taxonomic scope" value="Bacteria"/>
</dbReference>
<dbReference type="SMART" id="SM00823">
    <property type="entry name" value="PKS_PP"/>
    <property type="match status" value="2"/>
</dbReference>
<dbReference type="InterPro" id="IPR018201">
    <property type="entry name" value="Ketoacyl_synth_AS"/>
</dbReference>
<comment type="caution">
    <text evidence="9">The sequence shown here is derived from an EMBL/GenBank/DDBJ whole genome shotgun (WGS) entry which is preliminary data.</text>
</comment>